<reference evidence="1" key="1">
    <citation type="submission" date="2020-10" db="EMBL/GenBank/DDBJ databases">
        <authorList>
            <person name="Gilroy R."/>
        </authorList>
    </citation>
    <scope>NUCLEOTIDE SEQUENCE</scope>
    <source>
        <strain evidence="1">CHK193-30670</strain>
    </source>
</reference>
<gene>
    <name evidence="1" type="ORF">IAB68_02045</name>
</gene>
<evidence type="ECO:0000313" key="1">
    <source>
        <dbReference type="EMBL" id="HIU40070.1"/>
    </source>
</evidence>
<reference evidence="1" key="2">
    <citation type="journal article" date="2021" name="PeerJ">
        <title>Extensive microbial diversity within the chicken gut microbiome revealed by metagenomics and culture.</title>
        <authorList>
            <person name="Gilroy R."/>
            <person name="Ravi A."/>
            <person name="Getino M."/>
            <person name="Pursley I."/>
            <person name="Horton D.L."/>
            <person name="Alikhan N.F."/>
            <person name="Baker D."/>
            <person name="Gharbi K."/>
            <person name="Hall N."/>
            <person name="Watson M."/>
            <person name="Adriaenssens E.M."/>
            <person name="Foster-Nyarko E."/>
            <person name="Jarju S."/>
            <person name="Secka A."/>
            <person name="Antonio M."/>
            <person name="Oren A."/>
            <person name="Chaudhuri R.R."/>
            <person name="La Ragione R."/>
            <person name="Hildebrand F."/>
            <person name="Pallen M.J."/>
        </authorList>
    </citation>
    <scope>NUCLEOTIDE SEQUENCE</scope>
    <source>
        <strain evidence="1">CHK193-30670</strain>
    </source>
</reference>
<evidence type="ECO:0008006" key="3">
    <source>
        <dbReference type="Google" id="ProtNLM"/>
    </source>
</evidence>
<organism evidence="1 2">
    <name type="scientific">Candidatus Aphodocola excrementigallinarum</name>
    <dbReference type="NCBI Taxonomy" id="2840670"/>
    <lineage>
        <taxon>Bacteria</taxon>
        <taxon>Bacillati</taxon>
        <taxon>Bacillota</taxon>
        <taxon>Bacilli</taxon>
        <taxon>Candidatus Aphodocola</taxon>
    </lineage>
</organism>
<dbReference type="Pfam" id="PF10612">
    <property type="entry name" value="Spore-coat_CotZ"/>
    <property type="match status" value="1"/>
</dbReference>
<comment type="caution">
    <text evidence="1">The sequence shown here is derived from an EMBL/GenBank/DDBJ whole genome shotgun (WGS) entry which is preliminary data.</text>
</comment>
<dbReference type="InterPro" id="IPR019593">
    <property type="entry name" value="Spore_coat_protein_Z/Y"/>
</dbReference>
<name>A0A9D1ILY2_9FIRM</name>
<accession>A0A9D1ILY2</accession>
<dbReference type="Proteomes" id="UP000824074">
    <property type="component" value="Unassembled WGS sequence"/>
</dbReference>
<evidence type="ECO:0000313" key="2">
    <source>
        <dbReference type="Proteomes" id="UP000824074"/>
    </source>
</evidence>
<proteinExistence type="predicted"/>
<sequence length="135" mass="14413">MCNDSNSNQSCNCIAEILKVINILQSEVCPGDSCLETCTRAFFGPSVAAAFNTRPVTLYTCNAAPVTMPVSNTPGETTTSNIFRVEKVDGCCATLRVLTFDSGTNTYTATNSFFTINTNCCCSIKCLADTFVEGV</sequence>
<dbReference type="EMBL" id="DVMT01000020">
    <property type="protein sequence ID" value="HIU40070.1"/>
    <property type="molecule type" value="Genomic_DNA"/>
</dbReference>
<dbReference type="AlphaFoldDB" id="A0A9D1ILY2"/>
<protein>
    <recommendedName>
        <fullName evidence="3">Spore coat protein</fullName>
    </recommendedName>
</protein>